<keyword evidence="6" id="KW-1185">Reference proteome</keyword>
<dbReference type="InterPro" id="IPR001789">
    <property type="entry name" value="Sig_transdc_resp-reg_receiver"/>
</dbReference>
<organism evidence="5 6">
    <name type="scientific">Legionella tucsonensis</name>
    <dbReference type="NCBI Taxonomy" id="40335"/>
    <lineage>
        <taxon>Bacteria</taxon>
        <taxon>Pseudomonadati</taxon>
        <taxon>Pseudomonadota</taxon>
        <taxon>Gammaproteobacteria</taxon>
        <taxon>Legionellales</taxon>
        <taxon>Legionellaceae</taxon>
        <taxon>Legionella</taxon>
    </lineage>
</organism>
<dbReference type="Proteomes" id="UP000054693">
    <property type="component" value="Unassembled WGS sequence"/>
</dbReference>
<dbReference type="InterPro" id="IPR011006">
    <property type="entry name" value="CheY-like_superfamily"/>
</dbReference>
<comment type="caution">
    <text evidence="5">The sequence shown here is derived from an EMBL/GenBank/DDBJ whole genome shotgun (WGS) entry which is preliminary data.</text>
</comment>
<sequence>MSSHTKNRTQEDIDSIHQYYMEIINSIPNIVYWVDTECNLKGCNNNFIKLLGVNTLKDLKGTPYQQMERLAHWNKKRIEELKLDDMTVIFSDTPQHNVTEKPIEDSSGKTFYFLASRIPMHNRNNEIIGLIVILNDVILNQKLETHFDVLDENNQKTEHLLKKDGYLPTVLMVEDNVIAQNVEKALLTALHCQVDIADSADSAIKLFHPGKYDLVLMDIGLEDSSGYVVAKQLRQKEKNTQYHVPIIALTGFEADVVKYDCQHYFMEGAISKPLTCEQAEQIIKHYVYHMDVSVCGLKTS</sequence>
<dbReference type="PROSITE" id="PS50110">
    <property type="entry name" value="RESPONSE_REGULATORY"/>
    <property type="match status" value="1"/>
</dbReference>
<evidence type="ECO:0000256" key="1">
    <source>
        <dbReference type="ARBA" id="ARBA00022553"/>
    </source>
</evidence>
<dbReference type="PANTHER" id="PTHR45339">
    <property type="entry name" value="HYBRID SIGNAL TRANSDUCTION HISTIDINE KINASE J"/>
    <property type="match status" value="1"/>
</dbReference>
<dbReference type="AlphaFoldDB" id="A0A0W0ZW89"/>
<dbReference type="STRING" id="40335.Ltuc_1101"/>
<dbReference type="GO" id="GO:0000160">
    <property type="term" value="P:phosphorelay signal transduction system"/>
    <property type="evidence" value="ECO:0007669"/>
    <property type="project" value="UniProtKB-KW"/>
</dbReference>
<name>A0A0W0ZW89_9GAMM</name>
<dbReference type="InterPro" id="IPR035965">
    <property type="entry name" value="PAS-like_dom_sf"/>
</dbReference>
<keyword evidence="1 3" id="KW-0597">Phosphoprotein</keyword>
<gene>
    <name evidence="5" type="ORF">Ltuc_1101</name>
</gene>
<evidence type="ECO:0000313" key="6">
    <source>
        <dbReference type="Proteomes" id="UP000054693"/>
    </source>
</evidence>
<protein>
    <submittedName>
        <fullName evidence="5">Response regulator</fullName>
    </submittedName>
</protein>
<evidence type="ECO:0000259" key="4">
    <source>
        <dbReference type="PROSITE" id="PS50110"/>
    </source>
</evidence>
<dbReference type="PATRIC" id="fig|40335.7.peg.1157"/>
<dbReference type="CDD" id="cd17546">
    <property type="entry name" value="REC_hyHK_CKI1_RcsC-like"/>
    <property type="match status" value="1"/>
</dbReference>
<dbReference type="OrthoDB" id="9802383at2"/>
<dbReference type="Pfam" id="PF00072">
    <property type="entry name" value="Response_reg"/>
    <property type="match status" value="1"/>
</dbReference>
<dbReference type="EMBL" id="LNZA01000001">
    <property type="protein sequence ID" value="KTD73254.1"/>
    <property type="molecule type" value="Genomic_DNA"/>
</dbReference>
<dbReference type="Gene3D" id="3.30.450.20">
    <property type="entry name" value="PAS domain"/>
    <property type="match status" value="1"/>
</dbReference>
<keyword evidence="2" id="KW-0902">Two-component regulatory system</keyword>
<dbReference type="Gene3D" id="3.40.50.2300">
    <property type="match status" value="1"/>
</dbReference>
<evidence type="ECO:0000313" key="5">
    <source>
        <dbReference type="EMBL" id="KTD73254.1"/>
    </source>
</evidence>
<dbReference type="PANTHER" id="PTHR45339:SF1">
    <property type="entry name" value="HYBRID SIGNAL TRANSDUCTION HISTIDINE KINASE J"/>
    <property type="match status" value="1"/>
</dbReference>
<dbReference type="SUPFAM" id="SSF52172">
    <property type="entry name" value="CheY-like"/>
    <property type="match status" value="1"/>
</dbReference>
<proteinExistence type="predicted"/>
<evidence type="ECO:0000256" key="3">
    <source>
        <dbReference type="PROSITE-ProRule" id="PRU00169"/>
    </source>
</evidence>
<dbReference type="SMART" id="SM00448">
    <property type="entry name" value="REC"/>
    <property type="match status" value="1"/>
</dbReference>
<feature type="domain" description="Response regulatory" evidence="4">
    <location>
        <begin position="169"/>
        <end position="287"/>
    </location>
</feature>
<dbReference type="SUPFAM" id="SSF55785">
    <property type="entry name" value="PYP-like sensor domain (PAS domain)"/>
    <property type="match status" value="1"/>
</dbReference>
<feature type="modified residue" description="4-aspartylphosphate" evidence="3">
    <location>
        <position position="218"/>
    </location>
</feature>
<reference evidence="5 6" key="1">
    <citation type="submission" date="2015-11" db="EMBL/GenBank/DDBJ databases">
        <title>Genomic analysis of 38 Legionella species identifies large and diverse effector repertoires.</title>
        <authorList>
            <person name="Burstein D."/>
            <person name="Amaro F."/>
            <person name="Zusman T."/>
            <person name="Lifshitz Z."/>
            <person name="Cohen O."/>
            <person name="Gilbert J.A."/>
            <person name="Pupko T."/>
            <person name="Shuman H.A."/>
            <person name="Segal G."/>
        </authorList>
    </citation>
    <scope>NUCLEOTIDE SEQUENCE [LARGE SCALE GENOMIC DNA]</scope>
    <source>
        <strain evidence="5 6">ATCC 49180</strain>
    </source>
</reference>
<dbReference type="RefSeq" id="WP_058520310.1">
    <property type="nucleotide sequence ID" value="NZ_CAAAIP010000001.1"/>
</dbReference>
<accession>A0A0W0ZW89</accession>
<evidence type="ECO:0000256" key="2">
    <source>
        <dbReference type="ARBA" id="ARBA00023012"/>
    </source>
</evidence>